<keyword evidence="1" id="KW-0812">Transmembrane</keyword>
<sequence>MKQLLGWFGTPYVLIPLFIINALGTIYGYIWYGQQLQQTPAVFLPFVPDSPTASLVFTIVLGLYIIGRRSGLAEAFAFITLVKYGLWAVGMNVFSGVAGEALSWQHYMLIASHAGMALQAFLYLPYYRVKLWHIGAAAVWTLHNDVIDYVFGMYPWVSASLEPYISLIGYGTFWLSIISAGILLWWRLSPGRTKLRLMEE</sequence>
<dbReference type="RefSeq" id="WP_091611170.1">
    <property type="nucleotide sequence ID" value="NZ_FNNC01000001.1"/>
</dbReference>
<dbReference type="Proteomes" id="UP000199488">
    <property type="component" value="Unassembled WGS sequence"/>
</dbReference>
<evidence type="ECO:0000313" key="2">
    <source>
        <dbReference type="EMBL" id="SDW16786.1"/>
    </source>
</evidence>
<dbReference type="PANTHER" id="PTHR40042:SF1">
    <property type="entry name" value="DUF1405 DOMAIN-CONTAINING PROTEIN"/>
    <property type="match status" value="1"/>
</dbReference>
<name>A0A1H2RBC3_9BACI</name>
<dbReference type="AlphaFoldDB" id="A0A1H2RBC3"/>
<gene>
    <name evidence="2" type="ORF">SAMN05421781_0687</name>
</gene>
<dbReference type="PANTHER" id="PTHR40042">
    <property type="entry name" value="HYPOTHETICAL MEMBRANE SPANNING PROTEIN"/>
    <property type="match status" value="1"/>
</dbReference>
<feature type="transmembrane region" description="Helical" evidence="1">
    <location>
        <begin position="131"/>
        <end position="152"/>
    </location>
</feature>
<dbReference type="OrthoDB" id="152213at2"/>
<evidence type="ECO:0000256" key="1">
    <source>
        <dbReference type="SAM" id="Phobius"/>
    </source>
</evidence>
<dbReference type="EMBL" id="FNNC01000001">
    <property type="protein sequence ID" value="SDW16786.1"/>
    <property type="molecule type" value="Genomic_DNA"/>
</dbReference>
<feature type="transmembrane region" description="Helical" evidence="1">
    <location>
        <begin position="164"/>
        <end position="186"/>
    </location>
</feature>
<feature type="transmembrane region" description="Helical" evidence="1">
    <location>
        <begin position="52"/>
        <end position="68"/>
    </location>
</feature>
<proteinExistence type="predicted"/>
<dbReference type="Pfam" id="PF07187">
    <property type="entry name" value="DUF1405"/>
    <property type="match status" value="1"/>
</dbReference>
<reference evidence="2 3" key="1">
    <citation type="submission" date="2016-10" db="EMBL/GenBank/DDBJ databases">
        <authorList>
            <person name="de Groot N.N."/>
        </authorList>
    </citation>
    <scope>NUCLEOTIDE SEQUENCE [LARGE SCALE GENOMIC DNA]</scope>
    <source>
        <strain evidence="2 3">DSM 23126</strain>
    </source>
</reference>
<keyword evidence="1" id="KW-0472">Membrane</keyword>
<dbReference type="InterPro" id="IPR009845">
    <property type="entry name" value="DUF1405"/>
</dbReference>
<organism evidence="2 3">
    <name type="scientific">Marinococcus luteus</name>
    <dbReference type="NCBI Taxonomy" id="1122204"/>
    <lineage>
        <taxon>Bacteria</taxon>
        <taxon>Bacillati</taxon>
        <taxon>Bacillota</taxon>
        <taxon>Bacilli</taxon>
        <taxon>Bacillales</taxon>
        <taxon>Bacillaceae</taxon>
        <taxon>Marinococcus</taxon>
    </lineage>
</organism>
<protein>
    <submittedName>
        <fullName evidence="2">Uncharacterized membrane protein YpjA</fullName>
    </submittedName>
</protein>
<evidence type="ECO:0000313" key="3">
    <source>
        <dbReference type="Proteomes" id="UP000199488"/>
    </source>
</evidence>
<feature type="transmembrane region" description="Helical" evidence="1">
    <location>
        <begin position="12"/>
        <end position="32"/>
    </location>
</feature>
<keyword evidence="1" id="KW-1133">Transmembrane helix</keyword>
<dbReference type="STRING" id="1122204.SAMN05421781_0687"/>
<keyword evidence="3" id="KW-1185">Reference proteome</keyword>
<feature type="transmembrane region" description="Helical" evidence="1">
    <location>
        <begin position="75"/>
        <end position="98"/>
    </location>
</feature>
<accession>A0A1H2RBC3</accession>
<feature type="transmembrane region" description="Helical" evidence="1">
    <location>
        <begin position="104"/>
        <end position="124"/>
    </location>
</feature>